<dbReference type="PANTHER" id="PTHR31286:SF171">
    <property type="entry name" value="CCHC-TYPE DOMAIN-CONTAINING PROTEIN"/>
    <property type="match status" value="1"/>
</dbReference>
<keyword evidence="4" id="KW-1185">Reference proteome</keyword>
<dbReference type="InterPro" id="IPR040256">
    <property type="entry name" value="At4g02000-like"/>
</dbReference>
<feature type="domain" description="DUF4283" evidence="2">
    <location>
        <begin position="30"/>
        <end position="109"/>
    </location>
</feature>
<dbReference type="Pfam" id="PF14111">
    <property type="entry name" value="DUF4283"/>
    <property type="match status" value="1"/>
</dbReference>
<evidence type="ECO:0000313" key="3">
    <source>
        <dbReference type="EMBL" id="GKV05791.1"/>
    </source>
</evidence>
<dbReference type="Proteomes" id="UP001054252">
    <property type="component" value="Unassembled WGS sequence"/>
</dbReference>
<dbReference type="AlphaFoldDB" id="A0AAV5J4D8"/>
<evidence type="ECO:0000313" key="4">
    <source>
        <dbReference type="Proteomes" id="UP001054252"/>
    </source>
</evidence>
<evidence type="ECO:0000256" key="1">
    <source>
        <dbReference type="SAM" id="MobiDB-lite"/>
    </source>
</evidence>
<gene>
    <name evidence="3" type="ORF">SLEP1_g17758</name>
</gene>
<sequence>MMEDVENPPKAKIPKVRIPKSIWERLCGPWRNAVIIKLLGKIVDFHLLHARLLRLWRIEGEFMMIDVGLGYYIVKFSTPQDCSLVLTGGPYKMFDHYLAMQPWEPSFHLARAKALKTIAWIKLFGVLMLCYEEAIVLYLGNLEELPQSLILVEYEGLHKICFHCCEFSHKEDFCRFKNPRQSPPIRNPNAKAMVELTPTLKPNMTENSMVNGPWMVQQRKNRQKAHQWQSQASLSAANQAPKVTGTTNIVNGNSADSAVNVQRGRNVGCREFGSNRFAAIADIIEEETYWINSNAEKAVNVGGRANPMEALRPSTNIVITPIPNSKAQIVAQTKSAISQAVNTSSYPPPAPTTSFVKSKSKKSKNKNKLVGPVHKESKTPN</sequence>
<dbReference type="EMBL" id="BPVZ01000024">
    <property type="protein sequence ID" value="GKV05791.1"/>
    <property type="molecule type" value="Genomic_DNA"/>
</dbReference>
<comment type="caution">
    <text evidence="3">The sequence shown here is derived from an EMBL/GenBank/DDBJ whole genome shotgun (WGS) entry which is preliminary data.</text>
</comment>
<dbReference type="PANTHER" id="PTHR31286">
    <property type="entry name" value="GLYCINE-RICH CELL WALL STRUCTURAL PROTEIN 1.8-LIKE"/>
    <property type="match status" value="1"/>
</dbReference>
<reference evidence="3 4" key="1">
    <citation type="journal article" date="2021" name="Commun. Biol.">
        <title>The genome of Shorea leprosula (Dipterocarpaceae) highlights the ecological relevance of drought in aseasonal tropical rainforests.</title>
        <authorList>
            <person name="Ng K.K.S."/>
            <person name="Kobayashi M.J."/>
            <person name="Fawcett J.A."/>
            <person name="Hatakeyama M."/>
            <person name="Paape T."/>
            <person name="Ng C.H."/>
            <person name="Ang C.C."/>
            <person name="Tnah L.H."/>
            <person name="Lee C.T."/>
            <person name="Nishiyama T."/>
            <person name="Sese J."/>
            <person name="O'Brien M.J."/>
            <person name="Copetti D."/>
            <person name="Mohd Noor M.I."/>
            <person name="Ong R.C."/>
            <person name="Putra M."/>
            <person name="Sireger I.Z."/>
            <person name="Indrioko S."/>
            <person name="Kosugi Y."/>
            <person name="Izuno A."/>
            <person name="Isagi Y."/>
            <person name="Lee S.L."/>
            <person name="Shimizu K.K."/>
        </authorList>
    </citation>
    <scope>NUCLEOTIDE SEQUENCE [LARGE SCALE GENOMIC DNA]</scope>
    <source>
        <strain evidence="3">214</strain>
    </source>
</reference>
<feature type="compositionally biased region" description="Basic residues" evidence="1">
    <location>
        <begin position="358"/>
        <end position="367"/>
    </location>
</feature>
<organism evidence="3 4">
    <name type="scientific">Rubroshorea leprosula</name>
    <dbReference type="NCBI Taxonomy" id="152421"/>
    <lineage>
        <taxon>Eukaryota</taxon>
        <taxon>Viridiplantae</taxon>
        <taxon>Streptophyta</taxon>
        <taxon>Embryophyta</taxon>
        <taxon>Tracheophyta</taxon>
        <taxon>Spermatophyta</taxon>
        <taxon>Magnoliopsida</taxon>
        <taxon>eudicotyledons</taxon>
        <taxon>Gunneridae</taxon>
        <taxon>Pentapetalae</taxon>
        <taxon>rosids</taxon>
        <taxon>malvids</taxon>
        <taxon>Malvales</taxon>
        <taxon>Dipterocarpaceae</taxon>
        <taxon>Rubroshorea</taxon>
    </lineage>
</organism>
<proteinExistence type="predicted"/>
<feature type="region of interest" description="Disordered" evidence="1">
    <location>
        <begin position="341"/>
        <end position="381"/>
    </location>
</feature>
<accession>A0AAV5J4D8</accession>
<dbReference type="InterPro" id="IPR025558">
    <property type="entry name" value="DUF4283"/>
</dbReference>
<protein>
    <recommendedName>
        <fullName evidence="2">DUF4283 domain-containing protein</fullName>
    </recommendedName>
</protein>
<evidence type="ECO:0000259" key="2">
    <source>
        <dbReference type="Pfam" id="PF14111"/>
    </source>
</evidence>
<name>A0AAV5J4D8_9ROSI</name>